<reference evidence="6" key="4">
    <citation type="submission" date="2024-02" db="EMBL/GenBank/DDBJ databases">
        <title>Comparative genomics of Cryptococcus and Kwoniella reveals pathogenesis evolution and contrasting modes of karyotype evolution via chromosome fusion or intercentromeric recombination.</title>
        <authorList>
            <person name="Coelho M.A."/>
            <person name="David-Palma M."/>
            <person name="Shea T."/>
            <person name="Bowers K."/>
            <person name="McGinley-Smith S."/>
            <person name="Mohammad A.W."/>
            <person name="Gnirke A."/>
            <person name="Yurkov A.M."/>
            <person name="Nowrousian M."/>
            <person name="Sun S."/>
            <person name="Cuomo C.A."/>
            <person name="Heitman J."/>
        </authorList>
    </citation>
    <scope>NUCLEOTIDE SEQUENCE</scope>
    <source>
        <strain evidence="6">CBS 10118</strain>
    </source>
</reference>
<dbReference type="GeneID" id="30207020"/>
<dbReference type="PANTHER" id="PTHR12919">
    <property type="entry name" value="30S RIBOSOMAL PROTEIN S16"/>
    <property type="match status" value="1"/>
</dbReference>
<dbReference type="KEGG" id="kbi:30207020"/>
<dbReference type="SUPFAM" id="SSF54565">
    <property type="entry name" value="Ribosomal protein S16"/>
    <property type="match status" value="1"/>
</dbReference>
<sequence length="136" mass="15186">MPVRIRLARHGYKKNPLYHIVAINSKRPREGKPLETLGIYDPIPKLRAGVVVPPQANVFGNEAEGLIKKEKEIKWNVDRINYWLGVGAEPTRSVVKLLERGGVLTTPHKWQHAWSPTPSSTTPSSSTSSTQQTISQ</sequence>
<keyword evidence="2 5" id="KW-0689">Ribosomal protein</keyword>
<dbReference type="STRING" id="1296100.A0A1B9G9Q5"/>
<dbReference type="EMBL" id="CP144542">
    <property type="protein sequence ID" value="WVW81913.1"/>
    <property type="molecule type" value="Genomic_DNA"/>
</dbReference>
<dbReference type="Pfam" id="PF00886">
    <property type="entry name" value="Ribosomal_S16"/>
    <property type="match status" value="1"/>
</dbReference>
<evidence type="ECO:0000256" key="3">
    <source>
        <dbReference type="ARBA" id="ARBA00023274"/>
    </source>
</evidence>
<dbReference type="HAMAP" id="MF_00385">
    <property type="entry name" value="Ribosomal_bS16"/>
    <property type="match status" value="1"/>
</dbReference>
<evidence type="ECO:0000256" key="2">
    <source>
        <dbReference type="ARBA" id="ARBA00022980"/>
    </source>
</evidence>
<reference evidence="5" key="1">
    <citation type="submission" date="2013-07" db="EMBL/GenBank/DDBJ databases">
        <title>The Genome Sequence of Cryptococcus bestiolae CBS10118.</title>
        <authorList>
            <consortium name="The Broad Institute Genome Sequencing Platform"/>
            <person name="Cuomo C."/>
            <person name="Litvintseva A."/>
            <person name="Chen Y."/>
            <person name="Heitman J."/>
            <person name="Sun S."/>
            <person name="Springer D."/>
            <person name="Dromer F."/>
            <person name="Young S.K."/>
            <person name="Zeng Q."/>
            <person name="Gargeya S."/>
            <person name="Fitzgerald M."/>
            <person name="Abouelleil A."/>
            <person name="Alvarado L."/>
            <person name="Berlin A.M."/>
            <person name="Chapman S.B."/>
            <person name="Dewar J."/>
            <person name="Goldberg J."/>
            <person name="Griggs A."/>
            <person name="Gujja S."/>
            <person name="Hansen M."/>
            <person name="Howarth C."/>
            <person name="Imamovic A."/>
            <person name="Larimer J."/>
            <person name="McCowan C."/>
            <person name="Murphy C."/>
            <person name="Pearson M."/>
            <person name="Priest M."/>
            <person name="Roberts A."/>
            <person name="Saif S."/>
            <person name="Shea T."/>
            <person name="Sykes S."/>
            <person name="Wortman J."/>
            <person name="Nusbaum C."/>
            <person name="Birren B."/>
        </authorList>
    </citation>
    <scope>NUCLEOTIDE SEQUENCE [LARGE SCALE GENOMIC DNA]</scope>
    <source>
        <strain evidence="5">CBS 10118</strain>
    </source>
</reference>
<dbReference type="PANTHER" id="PTHR12919:SF20">
    <property type="entry name" value="SMALL RIBOSOMAL SUBUNIT PROTEIN BS16M"/>
    <property type="match status" value="1"/>
</dbReference>
<dbReference type="InterPro" id="IPR000307">
    <property type="entry name" value="Ribosomal_bS16"/>
</dbReference>
<dbReference type="Gene3D" id="3.30.1320.10">
    <property type="match status" value="1"/>
</dbReference>
<organism evidence="5">
    <name type="scientific">Kwoniella bestiolae CBS 10118</name>
    <dbReference type="NCBI Taxonomy" id="1296100"/>
    <lineage>
        <taxon>Eukaryota</taxon>
        <taxon>Fungi</taxon>
        <taxon>Dikarya</taxon>
        <taxon>Basidiomycota</taxon>
        <taxon>Agaricomycotina</taxon>
        <taxon>Tremellomycetes</taxon>
        <taxon>Tremellales</taxon>
        <taxon>Cryptococcaceae</taxon>
        <taxon>Kwoniella</taxon>
    </lineage>
</organism>
<protein>
    <submittedName>
        <fullName evidence="5">Ribosomal protein S16</fullName>
    </submittedName>
</protein>
<keyword evidence="3" id="KW-0687">Ribonucleoprotein</keyword>
<evidence type="ECO:0000313" key="5">
    <source>
        <dbReference type="EMBL" id="OCF27772.1"/>
    </source>
</evidence>
<keyword evidence="7" id="KW-1185">Reference proteome</keyword>
<name>A0A1B9G9Q5_9TREE</name>
<evidence type="ECO:0000256" key="4">
    <source>
        <dbReference type="SAM" id="MobiDB-lite"/>
    </source>
</evidence>
<evidence type="ECO:0000313" key="7">
    <source>
        <dbReference type="Proteomes" id="UP000092730"/>
    </source>
</evidence>
<dbReference type="Proteomes" id="UP000092730">
    <property type="component" value="Chromosome 2"/>
</dbReference>
<gene>
    <name evidence="5" type="ORF">I302_02621</name>
    <name evidence="6" type="ORF">I302_103916</name>
</gene>
<reference evidence="5" key="3">
    <citation type="submission" date="2014-01" db="EMBL/GenBank/DDBJ databases">
        <title>Evolution of pathogenesis and genome organization in the Tremellales.</title>
        <authorList>
            <person name="Cuomo C."/>
            <person name="Litvintseva A."/>
            <person name="Heitman J."/>
            <person name="Chen Y."/>
            <person name="Sun S."/>
            <person name="Springer D."/>
            <person name="Dromer F."/>
            <person name="Young S."/>
            <person name="Zeng Q."/>
            <person name="Chapman S."/>
            <person name="Gujja S."/>
            <person name="Saif S."/>
            <person name="Birren B."/>
        </authorList>
    </citation>
    <scope>NUCLEOTIDE SEQUENCE</scope>
    <source>
        <strain evidence="5">CBS 10118</strain>
    </source>
</reference>
<dbReference type="InterPro" id="IPR023803">
    <property type="entry name" value="Ribosomal_bS16_dom_sf"/>
</dbReference>
<dbReference type="GO" id="GO:0003735">
    <property type="term" value="F:structural constituent of ribosome"/>
    <property type="evidence" value="ECO:0007669"/>
    <property type="project" value="InterPro"/>
</dbReference>
<evidence type="ECO:0000256" key="1">
    <source>
        <dbReference type="ARBA" id="ARBA00006668"/>
    </source>
</evidence>
<accession>A0A1B9G9Q5</accession>
<feature type="region of interest" description="Disordered" evidence="4">
    <location>
        <begin position="109"/>
        <end position="136"/>
    </location>
</feature>
<dbReference type="VEuPathDB" id="FungiDB:I302_02621"/>
<dbReference type="OrthoDB" id="407221at2759"/>
<proteinExistence type="inferred from homology"/>
<dbReference type="AlphaFoldDB" id="A0A1B9G9Q5"/>
<dbReference type="RefSeq" id="XP_019048842.1">
    <property type="nucleotide sequence ID" value="XM_019189280.1"/>
</dbReference>
<dbReference type="NCBIfam" id="TIGR00002">
    <property type="entry name" value="S16"/>
    <property type="match status" value="1"/>
</dbReference>
<comment type="similarity">
    <text evidence="1">Belongs to the bacterial ribosomal protein bS16 family.</text>
</comment>
<reference evidence="6" key="2">
    <citation type="submission" date="2013-07" db="EMBL/GenBank/DDBJ databases">
        <authorList>
            <consortium name="The Broad Institute Genome Sequencing Platform"/>
            <person name="Cuomo C."/>
            <person name="Litvintseva A."/>
            <person name="Chen Y."/>
            <person name="Heitman J."/>
            <person name="Sun S."/>
            <person name="Springer D."/>
            <person name="Dromer F."/>
            <person name="Young S.K."/>
            <person name="Zeng Q."/>
            <person name="Gargeya S."/>
            <person name="Fitzgerald M."/>
            <person name="Abouelleil A."/>
            <person name="Alvarado L."/>
            <person name="Berlin A.M."/>
            <person name="Chapman S.B."/>
            <person name="Dewar J."/>
            <person name="Goldberg J."/>
            <person name="Griggs A."/>
            <person name="Gujja S."/>
            <person name="Hansen M."/>
            <person name="Howarth C."/>
            <person name="Imamovic A."/>
            <person name="Larimer J."/>
            <person name="McCowan C."/>
            <person name="Murphy C."/>
            <person name="Pearson M."/>
            <person name="Priest M."/>
            <person name="Roberts A."/>
            <person name="Saif S."/>
            <person name="Shea T."/>
            <person name="Sykes S."/>
            <person name="Wortman J."/>
            <person name="Nusbaum C."/>
            <person name="Birren B."/>
        </authorList>
    </citation>
    <scope>NUCLEOTIDE SEQUENCE</scope>
    <source>
        <strain evidence="6">CBS 10118</strain>
    </source>
</reference>
<dbReference type="EMBL" id="KI894019">
    <property type="protein sequence ID" value="OCF27772.1"/>
    <property type="molecule type" value="Genomic_DNA"/>
</dbReference>
<feature type="compositionally biased region" description="Low complexity" evidence="4">
    <location>
        <begin position="115"/>
        <end position="136"/>
    </location>
</feature>
<dbReference type="GO" id="GO:0032543">
    <property type="term" value="P:mitochondrial translation"/>
    <property type="evidence" value="ECO:0007669"/>
    <property type="project" value="TreeGrafter"/>
</dbReference>
<evidence type="ECO:0000313" key="6">
    <source>
        <dbReference type="EMBL" id="WVW81913.1"/>
    </source>
</evidence>
<dbReference type="GO" id="GO:0005763">
    <property type="term" value="C:mitochondrial small ribosomal subunit"/>
    <property type="evidence" value="ECO:0007669"/>
    <property type="project" value="TreeGrafter"/>
</dbReference>